<organism evidence="2">
    <name type="scientific">Sesamum calycinum</name>
    <dbReference type="NCBI Taxonomy" id="2727403"/>
    <lineage>
        <taxon>Eukaryota</taxon>
        <taxon>Viridiplantae</taxon>
        <taxon>Streptophyta</taxon>
        <taxon>Embryophyta</taxon>
        <taxon>Tracheophyta</taxon>
        <taxon>Spermatophyta</taxon>
        <taxon>Magnoliopsida</taxon>
        <taxon>eudicotyledons</taxon>
        <taxon>Gunneridae</taxon>
        <taxon>Pentapetalae</taxon>
        <taxon>asterids</taxon>
        <taxon>lamiids</taxon>
        <taxon>Lamiales</taxon>
        <taxon>Pedaliaceae</taxon>
        <taxon>Sesamum</taxon>
    </lineage>
</organism>
<dbReference type="SUPFAM" id="SSF101148">
    <property type="entry name" value="Plant invertase/pectin methylesterase inhibitor"/>
    <property type="match status" value="1"/>
</dbReference>
<evidence type="ECO:0008006" key="3">
    <source>
        <dbReference type="Google" id="ProtNLM"/>
    </source>
</evidence>
<feature type="region of interest" description="Disordered" evidence="1">
    <location>
        <begin position="27"/>
        <end position="101"/>
    </location>
</feature>
<evidence type="ECO:0000256" key="1">
    <source>
        <dbReference type="SAM" id="MobiDB-lite"/>
    </source>
</evidence>
<dbReference type="EMBL" id="JACGWM010000007">
    <property type="protein sequence ID" value="KAL0362887.1"/>
    <property type="molecule type" value="Genomic_DNA"/>
</dbReference>
<gene>
    <name evidence="2" type="ORF">Scaly_1243900</name>
</gene>
<dbReference type="Gene3D" id="1.20.140.40">
    <property type="entry name" value="Invertase/pectin methylesterase inhibitor family protein"/>
    <property type="match status" value="1"/>
</dbReference>
<dbReference type="AlphaFoldDB" id="A0AAW2Q528"/>
<sequence>MGHRAGLELDGLIWARFDLGCCRAGKKKQSWLSPPPASPHCLSLSPSSSPPPPPPTSRPPPLSTTYPPTSRDSRTISGSCTASSRRKSRPRTASTLPSKRAVKQVQQFSATAVAKRLKDPPTDECAKKALLLCEEAYKKAVEMLNKGVESVSAGDFVQAKKNSRTFINYIDACDDSFGEFRNFGDWARGVGGDCLGKIAKYV</sequence>
<name>A0AAW2Q528_9LAMI</name>
<feature type="compositionally biased region" description="Pro residues" evidence="1">
    <location>
        <begin position="48"/>
        <end position="62"/>
    </location>
</feature>
<reference evidence="2" key="2">
    <citation type="journal article" date="2024" name="Plant">
        <title>Genomic evolution and insights into agronomic trait innovations of Sesamum species.</title>
        <authorList>
            <person name="Miao H."/>
            <person name="Wang L."/>
            <person name="Qu L."/>
            <person name="Liu H."/>
            <person name="Sun Y."/>
            <person name="Le M."/>
            <person name="Wang Q."/>
            <person name="Wei S."/>
            <person name="Zheng Y."/>
            <person name="Lin W."/>
            <person name="Duan Y."/>
            <person name="Cao H."/>
            <person name="Xiong S."/>
            <person name="Wang X."/>
            <person name="Wei L."/>
            <person name="Li C."/>
            <person name="Ma Q."/>
            <person name="Ju M."/>
            <person name="Zhao R."/>
            <person name="Li G."/>
            <person name="Mu C."/>
            <person name="Tian Q."/>
            <person name="Mei H."/>
            <person name="Zhang T."/>
            <person name="Gao T."/>
            <person name="Zhang H."/>
        </authorList>
    </citation>
    <scope>NUCLEOTIDE SEQUENCE</scope>
    <source>
        <strain evidence="2">KEN8</strain>
    </source>
</reference>
<dbReference type="InterPro" id="IPR035513">
    <property type="entry name" value="Invertase/methylesterase_inhib"/>
</dbReference>
<comment type="caution">
    <text evidence="2">The sequence shown here is derived from an EMBL/GenBank/DDBJ whole genome shotgun (WGS) entry which is preliminary data.</text>
</comment>
<accession>A0AAW2Q528</accession>
<reference evidence="2" key="1">
    <citation type="submission" date="2020-06" db="EMBL/GenBank/DDBJ databases">
        <authorList>
            <person name="Li T."/>
            <person name="Hu X."/>
            <person name="Zhang T."/>
            <person name="Song X."/>
            <person name="Zhang H."/>
            <person name="Dai N."/>
            <person name="Sheng W."/>
            <person name="Hou X."/>
            <person name="Wei L."/>
        </authorList>
    </citation>
    <scope>NUCLEOTIDE SEQUENCE</scope>
    <source>
        <strain evidence="2">KEN8</strain>
        <tissue evidence="2">Leaf</tissue>
    </source>
</reference>
<protein>
    <recommendedName>
        <fullName evidence="3">Pectinesterase inhibitor domain-containing protein</fullName>
    </recommendedName>
</protein>
<proteinExistence type="predicted"/>
<evidence type="ECO:0000313" key="2">
    <source>
        <dbReference type="EMBL" id="KAL0362887.1"/>
    </source>
</evidence>